<proteinExistence type="predicted"/>
<evidence type="ECO:0000313" key="2">
    <source>
        <dbReference type="Proteomes" id="UP000076871"/>
    </source>
</evidence>
<protein>
    <submittedName>
        <fullName evidence="1">Uncharacterized protein</fullName>
    </submittedName>
</protein>
<name>A0A165D9T5_9APHY</name>
<dbReference type="AlphaFoldDB" id="A0A165D9T5"/>
<evidence type="ECO:0000313" key="1">
    <source>
        <dbReference type="EMBL" id="KZT04399.1"/>
    </source>
</evidence>
<dbReference type="EMBL" id="KV427637">
    <property type="protein sequence ID" value="KZT04399.1"/>
    <property type="molecule type" value="Genomic_DNA"/>
</dbReference>
<organism evidence="1 2">
    <name type="scientific">Laetiporus sulphureus 93-53</name>
    <dbReference type="NCBI Taxonomy" id="1314785"/>
    <lineage>
        <taxon>Eukaryota</taxon>
        <taxon>Fungi</taxon>
        <taxon>Dikarya</taxon>
        <taxon>Basidiomycota</taxon>
        <taxon>Agaricomycotina</taxon>
        <taxon>Agaricomycetes</taxon>
        <taxon>Polyporales</taxon>
        <taxon>Laetiporus</taxon>
    </lineage>
</organism>
<dbReference type="Proteomes" id="UP000076871">
    <property type="component" value="Unassembled WGS sequence"/>
</dbReference>
<reference evidence="1 2" key="1">
    <citation type="journal article" date="2016" name="Mol. Biol. Evol.">
        <title>Comparative Genomics of Early-Diverging Mushroom-Forming Fungi Provides Insights into the Origins of Lignocellulose Decay Capabilities.</title>
        <authorList>
            <person name="Nagy L.G."/>
            <person name="Riley R."/>
            <person name="Tritt A."/>
            <person name="Adam C."/>
            <person name="Daum C."/>
            <person name="Floudas D."/>
            <person name="Sun H."/>
            <person name="Yadav J.S."/>
            <person name="Pangilinan J."/>
            <person name="Larsson K.H."/>
            <person name="Matsuura K."/>
            <person name="Barry K."/>
            <person name="Labutti K."/>
            <person name="Kuo R."/>
            <person name="Ohm R.A."/>
            <person name="Bhattacharya S.S."/>
            <person name="Shirouzu T."/>
            <person name="Yoshinaga Y."/>
            <person name="Martin F.M."/>
            <person name="Grigoriev I.V."/>
            <person name="Hibbett D.S."/>
        </authorList>
    </citation>
    <scope>NUCLEOTIDE SEQUENCE [LARGE SCALE GENOMIC DNA]</scope>
    <source>
        <strain evidence="1 2">93-53</strain>
    </source>
</reference>
<sequence>MPADDKSLEAAEQWWKWTESVDGDRNLVEYWAAASGEAITNDEQGELRLRPILIMMPQPIPARQSYDSILHGKWGYQDINGKVVVLRKDEAQVLMNRVGGDTL</sequence>
<dbReference type="RefSeq" id="XP_040762139.1">
    <property type="nucleotide sequence ID" value="XM_040907172.1"/>
</dbReference>
<dbReference type="InParanoid" id="A0A165D9T5"/>
<dbReference type="GeneID" id="63824201"/>
<accession>A0A165D9T5</accession>
<keyword evidence="2" id="KW-1185">Reference proteome</keyword>
<gene>
    <name evidence="1" type="ORF">LAESUDRAFT_715672</name>
</gene>